<name>A0A107F3G8_9BURK</name>
<gene>
    <name evidence="1" type="ORF">WL73_19450</name>
</gene>
<accession>A0A107F3G8</accession>
<evidence type="ECO:0000313" key="1">
    <source>
        <dbReference type="EMBL" id="KWE00174.1"/>
    </source>
</evidence>
<sequence>MRKTYRIVLVDELVVRHPLAPDPIDQVQRVERYRVQRRTWRGWRDARKASFETEQEAEFALSTLTGRPPFLVAVFDRRGRRIEP</sequence>
<dbReference type="EMBL" id="LPIX01000071">
    <property type="protein sequence ID" value="KWE00174.1"/>
    <property type="molecule type" value="Genomic_DNA"/>
</dbReference>
<dbReference type="AlphaFoldDB" id="A0A107F3G8"/>
<dbReference type="Proteomes" id="UP000062998">
    <property type="component" value="Unassembled WGS sequence"/>
</dbReference>
<organism evidence="1 2">
    <name type="scientific">Burkholderia ubonensis</name>
    <dbReference type="NCBI Taxonomy" id="101571"/>
    <lineage>
        <taxon>Bacteria</taxon>
        <taxon>Pseudomonadati</taxon>
        <taxon>Pseudomonadota</taxon>
        <taxon>Betaproteobacteria</taxon>
        <taxon>Burkholderiales</taxon>
        <taxon>Burkholderiaceae</taxon>
        <taxon>Burkholderia</taxon>
        <taxon>Burkholderia cepacia complex</taxon>
    </lineage>
</organism>
<reference evidence="1 2" key="1">
    <citation type="submission" date="2015-11" db="EMBL/GenBank/DDBJ databases">
        <title>Expanding the genomic diversity of Burkholderia species for the development of highly accurate diagnostics.</title>
        <authorList>
            <person name="Sahl J."/>
            <person name="Keim P."/>
            <person name="Wagner D."/>
        </authorList>
    </citation>
    <scope>NUCLEOTIDE SEQUENCE [LARGE SCALE GENOMIC DNA]</scope>
    <source>
        <strain evidence="1 2">MSMB2167WGS</strain>
    </source>
</reference>
<dbReference type="RefSeq" id="WP_060325805.1">
    <property type="nucleotide sequence ID" value="NZ_LPIU01000029.1"/>
</dbReference>
<protein>
    <submittedName>
        <fullName evidence="1">Uncharacterized protein</fullName>
    </submittedName>
</protein>
<comment type="caution">
    <text evidence="1">The sequence shown here is derived from an EMBL/GenBank/DDBJ whole genome shotgun (WGS) entry which is preliminary data.</text>
</comment>
<proteinExistence type="predicted"/>
<evidence type="ECO:0000313" key="2">
    <source>
        <dbReference type="Proteomes" id="UP000062998"/>
    </source>
</evidence>